<comment type="caution">
    <text evidence="2">The sequence shown here is derived from an EMBL/GenBank/DDBJ whole genome shotgun (WGS) entry which is preliminary data.</text>
</comment>
<keyword evidence="3" id="KW-1185">Reference proteome</keyword>
<accession>A0ABN9PG00</accession>
<gene>
    <name evidence="2" type="ORF">PCOR1329_LOCUS2649</name>
</gene>
<name>A0ABN9PG00_9DINO</name>
<sequence>MEAHDVEEEPVRIFGMISMVVPEGATTGTKLLYDAPDGQELRLTVPEGVGPGSVMSLEQDPVSKVWRCMADPARSPEPEPASAAREAGDVRGGSEEEGPRTYVEPFARMYASGRDTPRMATLPRVTPVLEHQAVQRPVKLSTVLLPAGPVAAVPKVPSFTPPPLVMRQDQRASCTPAPQAPGYAPPPTALVQEQRLSYTPPPQALLEQRPSYTPPPAMVLPAEGPLPPGVFLARMPAETIQLGATYLLPSATPPRVTVSVTHHTQSSPRLHTAGTIAAAGGAAPAVPSAVPGSSGGSLHVPPAGLSGAGSVMLPPPGRGHGGPAAVAQPPAVCPAARAQAPEVRIVLPAPPGASPGTAGRVLQGGQLSPMVQPRLLLPAAAHPGAGPPPRVAAVAMPCRH</sequence>
<feature type="region of interest" description="Disordered" evidence="1">
    <location>
        <begin position="71"/>
        <end position="101"/>
    </location>
</feature>
<organism evidence="2 3">
    <name type="scientific">Prorocentrum cordatum</name>
    <dbReference type="NCBI Taxonomy" id="2364126"/>
    <lineage>
        <taxon>Eukaryota</taxon>
        <taxon>Sar</taxon>
        <taxon>Alveolata</taxon>
        <taxon>Dinophyceae</taxon>
        <taxon>Prorocentrales</taxon>
        <taxon>Prorocentraceae</taxon>
        <taxon>Prorocentrum</taxon>
    </lineage>
</organism>
<proteinExistence type="predicted"/>
<feature type="region of interest" description="Disordered" evidence="1">
    <location>
        <begin position="166"/>
        <end position="187"/>
    </location>
</feature>
<dbReference type="Proteomes" id="UP001189429">
    <property type="component" value="Unassembled WGS sequence"/>
</dbReference>
<dbReference type="EMBL" id="CAUYUJ010000670">
    <property type="protein sequence ID" value="CAK0791859.1"/>
    <property type="molecule type" value="Genomic_DNA"/>
</dbReference>
<evidence type="ECO:0000313" key="2">
    <source>
        <dbReference type="EMBL" id="CAK0791859.1"/>
    </source>
</evidence>
<evidence type="ECO:0000313" key="3">
    <source>
        <dbReference type="Proteomes" id="UP001189429"/>
    </source>
</evidence>
<feature type="compositionally biased region" description="Basic and acidic residues" evidence="1">
    <location>
        <begin position="86"/>
        <end position="99"/>
    </location>
</feature>
<evidence type="ECO:0000256" key="1">
    <source>
        <dbReference type="SAM" id="MobiDB-lite"/>
    </source>
</evidence>
<protein>
    <submittedName>
        <fullName evidence="2">Uncharacterized protein</fullName>
    </submittedName>
</protein>
<reference evidence="2" key="1">
    <citation type="submission" date="2023-10" db="EMBL/GenBank/DDBJ databases">
        <authorList>
            <person name="Chen Y."/>
            <person name="Shah S."/>
            <person name="Dougan E. K."/>
            <person name="Thang M."/>
            <person name="Chan C."/>
        </authorList>
    </citation>
    <scope>NUCLEOTIDE SEQUENCE [LARGE SCALE GENOMIC DNA]</scope>
</reference>